<accession>A0A6J8D9Y4</accession>
<feature type="compositionally biased region" description="Basic and acidic residues" evidence="1">
    <location>
        <begin position="146"/>
        <end position="171"/>
    </location>
</feature>
<gene>
    <name evidence="2" type="ORF">MCOR_38556</name>
</gene>
<feature type="region of interest" description="Disordered" evidence="1">
    <location>
        <begin position="138"/>
        <end position="190"/>
    </location>
</feature>
<proteinExistence type="predicted"/>
<organism evidence="2 3">
    <name type="scientific">Mytilus coruscus</name>
    <name type="common">Sea mussel</name>
    <dbReference type="NCBI Taxonomy" id="42192"/>
    <lineage>
        <taxon>Eukaryota</taxon>
        <taxon>Metazoa</taxon>
        <taxon>Spiralia</taxon>
        <taxon>Lophotrochozoa</taxon>
        <taxon>Mollusca</taxon>
        <taxon>Bivalvia</taxon>
        <taxon>Autobranchia</taxon>
        <taxon>Pteriomorphia</taxon>
        <taxon>Mytilida</taxon>
        <taxon>Mytiloidea</taxon>
        <taxon>Mytilidae</taxon>
        <taxon>Mytilinae</taxon>
        <taxon>Mytilus</taxon>
    </lineage>
</organism>
<dbReference type="Proteomes" id="UP000507470">
    <property type="component" value="Unassembled WGS sequence"/>
</dbReference>
<dbReference type="EMBL" id="CACVKT020007046">
    <property type="protein sequence ID" value="CAC5404806.1"/>
    <property type="molecule type" value="Genomic_DNA"/>
</dbReference>
<sequence length="209" mass="24043">MADNHGHQGTRKVDVEIVKTEVKVPRDKVENLDSHAQLMDDSIQDIHNTLIPDIEGNQSRRKRTLKVGVRGPKMEFVDEWVFFEKTLEIPKELIEKCCFMPCIGYQEKKEKRKIVVRFNSLIDRDDVLAAGMKLTRGSGESILQGHGDEVAQRPKGRDEYQRHDFDDRNDRGNYNMQPIGPPKVKLKPEPSLERIVGRNPHFEDCAELG</sequence>
<reference evidence="2 3" key="1">
    <citation type="submission" date="2020-06" db="EMBL/GenBank/DDBJ databases">
        <authorList>
            <person name="Li R."/>
            <person name="Bekaert M."/>
        </authorList>
    </citation>
    <scope>NUCLEOTIDE SEQUENCE [LARGE SCALE GENOMIC DNA]</scope>
    <source>
        <strain evidence="3">wild</strain>
    </source>
</reference>
<protein>
    <submittedName>
        <fullName evidence="2">Uncharacterized protein</fullName>
    </submittedName>
</protein>
<evidence type="ECO:0000313" key="2">
    <source>
        <dbReference type="EMBL" id="CAC5404806.1"/>
    </source>
</evidence>
<keyword evidence="3" id="KW-1185">Reference proteome</keyword>
<dbReference type="AlphaFoldDB" id="A0A6J8D9Y4"/>
<name>A0A6J8D9Y4_MYTCO</name>
<evidence type="ECO:0000256" key="1">
    <source>
        <dbReference type="SAM" id="MobiDB-lite"/>
    </source>
</evidence>
<evidence type="ECO:0000313" key="3">
    <source>
        <dbReference type="Proteomes" id="UP000507470"/>
    </source>
</evidence>